<dbReference type="CDD" id="cd06225">
    <property type="entry name" value="HAMP"/>
    <property type="match status" value="1"/>
</dbReference>
<evidence type="ECO:0000256" key="6">
    <source>
        <dbReference type="ARBA" id="ARBA00022679"/>
    </source>
</evidence>
<dbReference type="PROSITE" id="PS50885">
    <property type="entry name" value="HAMP"/>
    <property type="match status" value="1"/>
</dbReference>
<dbReference type="OrthoDB" id="9786919at2"/>
<dbReference type="PRINTS" id="PR00344">
    <property type="entry name" value="BCTRLSENSOR"/>
</dbReference>
<dbReference type="PANTHER" id="PTHR45528:SF1">
    <property type="entry name" value="SENSOR HISTIDINE KINASE CPXA"/>
    <property type="match status" value="1"/>
</dbReference>
<dbReference type="InterPro" id="IPR003594">
    <property type="entry name" value="HATPase_dom"/>
</dbReference>
<dbReference type="GO" id="GO:0000155">
    <property type="term" value="F:phosphorelay sensor kinase activity"/>
    <property type="evidence" value="ECO:0007669"/>
    <property type="project" value="InterPro"/>
</dbReference>
<dbReference type="InterPro" id="IPR003661">
    <property type="entry name" value="HisK_dim/P_dom"/>
</dbReference>
<organism evidence="17 18">
    <name type="scientific">Paenibacillus durus ATCC 35681</name>
    <dbReference type="NCBI Taxonomy" id="1333534"/>
    <lineage>
        <taxon>Bacteria</taxon>
        <taxon>Bacillati</taxon>
        <taxon>Bacillota</taxon>
        <taxon>Bacilli</taxon>
        <taxon>Bacillales</taxon>
        <taxon>Paenibacillaceae</taxon>
        <taxon>Paenibacillus</taxon>
    </lineage>
</organism>
<evidence type="ECO:0000313" key="17">
    <source>
        <dbReference type="EMBL" id="AKG34842.1"/>
    </source>
</evidence>
<keyword evidence="10" id="KW-0067">ATP-binding</keyword>
<evidence type="ECO:0000256" key="5">
    <source>
        <dbReference type="ARBA" id="ARBA00022553"/>
    </source>
</evidence>
<dbReference type="SUPFAM" id="SSF55874">
    <property type="entry name" value="ATPase domain of HSP90 chaperone/DNA topoisomerase II/histidine kinase"/>
    <property type="match status" value="1"/>
</dbReference>
<protein>
    <recommendedName>
        <fullName evidence="3">histidine kinase</fullName>
        <ecNumber evidence="3">2.7.13.3</ecNumber>
    </recommendedName>
</protein>
<keyword evidence="6" id="KW-0808">Transferase</keyword>
<dbReference type="SMART" id="SM00387">
    <property type="entry name" value="HATPase_c"/>
    <property type="match status" value="1"/>
</dbReference>
<keyword evidence="11 14" id="KW-1133">Transmembrane helix</keyword>
<evidence type="ECO:0000256" key="1">
    <source>
        <dbReference type="ARBA" id="ARBA00000085"/>
    </source>
</evidence>
<dbReference type="SMART" id="SM00304">
    <property type="entry name" value="HAMP"/>
    <property type="match status" value="1"/>
</dbReference>
<reference evidence="17 18" key="1">
    <citation type="submission" date="2015-03" db="EMBL/GenBank/DDBJ databases">
        <authorList>
            <person name="Abdul Halim M."/>
        </authorList>
    </citation>
    <scope>NUCLEOTIDE SEQUENCE [LARGE SCALE GENOMIC DNA]</scope>
    <source>
        <strain evidence="17 18">ATCC 35681</strain>
    </source>
</reference>
<evidence type="ECO:0000259" key="16">
    <source>
        <dbReference type="PROSITE" id="PS50885"/>
    </source>
</evidence>
<evidence type="ECO:0000256" key="2">
    <source>
        <dbReference type="ARBA" id="ARBA00004651"/>
    </source>
</evidence>
<keyword evidence="8" id="KW-0547">Nucleotide-binding</keyword>
<dbReference type="InterPro" id="IPR003660">
    <property type="entry name" value="HAMP_dom"/>
</dbReference>
<dbReference type="SUPFAM" id="SSF47384">
    <property type="entry name" value="Homodimeric domain of signal transducing histidine kinase"/>
    <property type="match status" value="1"/>
</dbReference>
<evidence type="ECO:0000256" key="3">
    <source>
        <dbReference type="ARBA" id="ARBA00012438"/>
    </source>
</evidence>
<feature type="transmembrane region" description="Helical" evidence="14">
    <location>
        <begin position="7"/>
        <end position="31"/>
    </location>
</feature>
<feature type="domain" description="Histidine kinase" evidence="15">
    <location>
        <begin position="238"/>
        <end position="450"/>
    </location>
</feature>
<evidence type="ECO:0000256" key="10">
    <source>
        <dbReference type="ARBA" id="ARBA00022840"/>
    </source>
</evidence>
<evidence type="ECO:0000256" key="12">
    <source>
        <dbReference type="ARBA" id="ARBA00023012"/>
    </source>
</evidence>
<evidence type="ECO:0000256" key="11">
    <source>
        <dbReference type="ARBA" id="ARBA00022989"/>
    </source>
</evidence>
<dbReference type="GO" id="GO:0005524">
    <property type="term" value="F:ATP binding"/>
    <property type="evidence" value="ECO:0007669"/>
    <property type="project" value="UniProtKB-KW"/>
</dbReference>
<dbReference type="FunFam" id="3.30.565.10:FF:000006">
    <property type="entry name" value="Sensor histidine kinase WalK"/>
    <property type="match status" value="1"/>
</dbReference>
<sequence>MKLGTKITLLTSLLLIVILLCVDIIVYSLFIKIAGQNAGEMLLSKWEPIIQQVESMNSEARNALLYNSLTEDTLIRISVPGSDSIRMISNGADFNLNGVPVTSSKTRNARLLKHDDERILMVYIPMKTAGGTMTCFEIAERLDDLETNIHILVTILTFTTFGAVMVCMLGGSLLSRTVVKPISTSIRTMKEIERSLTFKKIPYKGKSADELYEMTGTFNRMMDRLEESFWNQQQFVSDASHELNTTLMIIEGYSNILRRWGAYDTKVQEEAVKSIYEETKRMRVMTQQLLNLASSQQGRQFMLDSVDLIQTCKQVITHFRQLSTRKLILHAKEKEMVIQADHSKIKQLLIILLDNALKYSTAPIELHITQQDDNIQLIVKDYGIGIPREEVKHVFERFYRVDSSRHRKTGGTGLGLPIAKSIVEEHQGRIRIKSREGTGTEVIVELPILHPSWNK</sequence>
<dbReference type="PANTHER" id="PTHR45528">
    <property type="entry name" value="SENSOR HISTIDINE KINASE CPXA"/>
    <property type="match status" value="1"/>
</dbReference>
<dbReference type="InterPro" id="IPR005467">
    <property type="entry name" value="His_kinase_dom"/>
</dbReference>
<dbReference type="Pfam" id="PF02518">
    <property type="entry name" value="HATPase_c"/>
    <property type="match status" value="1"/>
</dbReference>
<dbReference type="PROSITE" id="PS50109">
    <property type="entry name" value="HIS_KIN"/>
    <property type="match status" value="1"/>
</dbReference>
<dbReference type="InterPro" id="IPR036890">
    <property type="entry name" value="HATPase_C_sf"/>
</dbReference>
<keyword evidence="13 14" id="KW-0472">Membrane</keyword>
<evidence type="ECO:0000256" key="7">
    <source>
        <dbReference type="ARBA" id="ARBA00022692"/>
    </source>
</evidence>
<dbReference type="Pfam" id="PF00512">
    <property type="entry name" value="HisKA"/>
    <property type="match status" value="1"/>
</dbReference>
<evidence type="ECO:0000256" key="8">
    <source>
        <dbReference type="ARBA" id="ARBA00022741"/>
    </source>
</evidence>
<keyword evidence="7 14" id="KW-0812">Transmembrane</keyword>
<evidence type="ECO:0000256" key="9">
    <source>
        <dbReference type="ARBA" id="ARBA00022777"/>
    </source>
</evidence>
<accession>A0A0F7F8S8</accession>
<dbReference type="RefSeq" id="WP_025694806.1">
    <property type="nucleotide sequence ID" value="NZ_ASQQ01000186.1"/>
</dbReference>
<proteinExistence type="predicted"/>
<dbReference type="Gene3D" id="3.30.565.10">
    <property type="entry name" value="Histidine kinase-like ATPase, C-terminal domain"/>
    <property type="match status" value="1"/>
</dbReference>
<dbReference type="CDD" id="cd00082">
    <property type="entry name" value="HisKA"/>
    <property type="match status" value="1"/>
</dbReference>
<dbReference type="GO" id="GO:0005886">
    <property type="term" value="C:plasma membrane"/>
    <property type="evidence" value="ECO:0007669"/>
    <property type="project" value="UniProtKB-SubCell"/>
</dbReference>
<keyword evidence="4" id="KW-1003">Cell membrane</keyword>
<dbReference type="HOGENOM" id="CLU_000445_89_6_9"/>
<evidence type="ECO:0000313" key="18">
    <source>
        <dbReference type="Proteomes" id="UP000034189"/>
    </source>
</evidence>
<dbReference type="InterPro" id="IPR004358">
    <property type="entry name" value="Sig_transdc_His_kin-like_C"/>
</dbReference>
<dbReference type="EMBL" id="CP011114">
    <property type="protein sequence ID" value="AKG34842.1"/>
    <property type="molecule type" value="Genomic_DNA"/>
</dbReference>
<comment type="subcellular location">
    <subcellularLocation>
        <location evidence="2">Cell membrane</location>
        <topology evidence="2">Multi-pass membrane protein</topology>
    </subcellularLocation>
</comment>
<gene>
    <name evidence="17" type="ORF">VK70_09910</name>
</gene>
<dbReference type="InterPro" id="IPR036097">
    <property type="entry name" value="HisK_dim/P_sf"/>
</dbReference>
<dbReference type="SMART" id="SM00388">
    <property type="entry name" value="HisKA"/>
    <property type="match status" value="1"/>
</dbReference>
<dbReference type="InterPro" id="IPR050398">
    <property type="entry name" value="HssS/ArlS-like"/>
</dbReference>
<feature type="domain" description="HAMP" evidence="16">
    <location>
        <begin position="176"/>
        <end position="230"/>
    </location>
</feature>
<evidence type="ECO:0000259" key="15">
    <source>
        <dbReference type="PROSITE" id="PS50109"/>
    </source>
</evidence>
<dbReference type="Pfam" id="PF00672">
    <property type="entry name" value="HAMP"/>
    <property type="match status" value="1"/>
</dbReference>
<comment type="catalytic activity">
    <reaction evidence="1">
        <text>ATP + protein L-histidine = ADP + protein N-phospho-L-histidine.</text>
        <dbReference type="EC" id="2.7.13.3"/>
    </reaction>
</comment>
<evidence type="ECO:0000256" key="4">
    <source>
        <dbReference type="ARBA" id="ARBA00022475"/>
    </source>
</evidence>
<dbReference type="Proteomes" id="UP000034189">
    <property type="component" value="Chromosome"/>
</dbReference>
<dbReference type="AlphaFoldDB" id="A0A0F7F8S8"/>
<name>A0A0F7F8S8_PAEDU</name>
<dbReference type="Gene3D" id="1.10.287.130">
    <property type="match status" value="1"/>
</dbReference>
<keyword evidence="12" id="KW-0902">Two-component regulatory system</keyword>
<evidence type="ECO:0000256" key="14">
    <source>
        <dbReference type="SAM" id="Phobius"/>
    </source>
</evidence>
<dbReference type="PATRIC" id="fig|1333534.5.peg.2179"/>
<feature type="transmembrane region" description="Helical" evidence="14">
    <location>
        <begin position="149"/>
        <end position="174"/>
    </location>
</feature>
<dbReference type="Gene3D" id="6.10.340.10">
    <property type="match status" value="1"/>
</dbReference>
<reference evidence="17 18" key="2">
    <citation type="journal article" date="2016" name="Genome Announc.">
        <title>Genome Sequence of a Gram-Positive Diazotroph, Paenibacillus durus Type Strain ATCC 35681.</title>
        <authorList>
            <person name="Halim M.A."/>
            <person name="Rahman A.Y."/>
            <person name="Sim K.S."/>
            <person name="Yam H.C."/>
            <person name="Rahim A.A."/>
            <person name="Ghazali A.H."/>
            <person name="Najimudin N."/>
        </authorList>
    </citation>
    <scope>NUCLEOTIDE SEQUENCE [LARGE SCALE GENOMIC DNA]</scope>
    <source>
        <strain evidence="17 18">ATCC 35681</strain>
    </source>
</reference>
<keyword evidence="5" id="KW-0597">Phosphoprotein</keyword>
<dbReference type="CDD" id="cd00075">
    <property type="entry name" value="HATPase"/>
    <property type="match status" value="1"/>
</dbReference>
<dbReference type="EC" id="2.7.13.3" evidence="3"/>
<evidence type="ECO:0000256" key="13">
    <source>
        <dbReference type="ARBA" id="ARBA00023136"/>
    </source>
</evidence>
<keyword evidence="9 17" id="KW-0418">Kinase</keyword>